<proteinExistence type="predicted"/>
<organism evidence="1 2">
    <name type="scientific">Stomatobaculum longum</name>
    <dbReference type="NCBI Taxonomy" id="796942"/>
    <lineage>
        <taxon>Bacteria</taxon>
        <taxon>Bacillati</taxon>
        <taxon>Bacillota</taxon>
        <taxon>Clostridia</taxon>
        <taxon>Lachnospirales</taxon>
        <taxon>Lachnospiraceae</taxon>
        <taxon>Stomatobaculum</taxon>
    </lineage>
</organism>
<reference evidence="1 2" key="1">
    <citation type="submission" date="2011-10" db="EMBL/GenBank/DDBJ databases">
        <title>The Genome Sequence of Lachnospiraceae bacterium ACC2.</title>
        <authorList>
            <consortium name="The Broad Institute Genome Sequencing Platform"/>
            <person name="Earl A."/>
            <person name="Ward D."/>
            <person name="Feldgarden M."/>
            <person name="Gevers D."/>
            <person name="Sizova M."/>
            <person name="Hazen A."/>
            <person name="Epstein S."/>
            <person name="Young S.K."/>
            <person name="Zeng Q."/>
            <person name="Gargeya S."/>
            <person name="Fitzgerald M."/>
            <person name="Haas B."/>
            <person name="Abouelleil A."/>
            <person name="Alvarado L."/>
            <person name="Arachchi H.M."/>
            <person name="Berlin A."/>
            <person name="Brown A."/>
            <person name="Chapman S.B."/>
            <person name="Chen Z."/>
            <person name="Dunbar C."/>
            <person name="Freedman E."/>
            <person name="Gearin G."/>
            <person name="Goldberg J."/>
            <person name="Griggs A."/>
            <person name="Gujja S."/>
            <person name="Heiman D."/>
            <person name="Howarth C."/>
            <person name="Larson L."/>
            <person name="Lui A."/>
            <person name="MacDonald P.J.P."/>
            <person name="Montmayeur A."/>
            <person name="Murphy C."/>
            <person name="Neiman D."/>
            <person name="Pearson M."/>
            <person name="Priest M."/>
            <person name="Roberts A."/>
            <person name="Saif S."/>
            <person name="Shea T."/>
            <person name="Shenoy N."/>
            <person name="Sisk P."/>
            <person name="Stolte C."/>
            <person name="Sykes S."/>
            <person name="Wortman J."/>
            <person name="Nusbaum C."/>
            <person name="Birren B."/>
        </authorList>
    </citation>
    <scope>NUCLEOTIDE SEQUENCE [LARGE SCALE GENOMIC DNA]</scope>
    <source>
        <strain evidence="1 2">ACC2</strain>
    </source>
</reference>
<dbReference type="EMBL" id="AGEL01000007">
    <property type="protein sequence ID" value="EHO16435.1"/>
    <property type="molecule type" value="Genomic_DNA"/>
</dbReference>
<dbReference type="Proteomes" id="UP000018466">
    <property type="component" value="Unassembled WGS sequence"/>
</dbReference>
<protein>
    <submittedName>
        <fullName evidence="1">Uncharacterized protein</fullName>
    </submittedName>
</protein>
<gene>
    <name evidence="1" type="ORF">HMPREF9623_01134</name>
</gene>
<comment type="caution">
    <text evidence="1">The sequence shown here is derived from an EMBL/GenBank/DDBJ whole genome shotgun (WGS) entry which is preliminary data.</text>
</comment>
<name>A0AA37DFX9_9FIRM</name>
<dbReference type="AlphaFoldDB" id="A0AA37DFX9"/>
<accession>A0AA37DFX9</accession>
<evidence type="ECO:0000313" key="2">
    <source>
        <dbReference type="Proteomes" id="UP000018466"/>
    </source>
</evidence>
<keyword evidence="2" id="KW-1185">Reference proteome</keyword>
<sequence length="59" mass="6792">MQYKGMVKKEAFPPLAIYGESVYNGTTCSWIDAFSVSPVFLSLFWGIQYDNEKERKCNC</sequence>
<evidence type="ECO:0000313" key="1">
    <source>
        <dbReference type="EMBL" id="EHO16435.1"/>
    </source>
</evidence>